<dbReference type="OrthoDB" id="408532at2759"/>
<reference evidence="3 4" key="1">
    <citation type="submission" date="2018-11" db="EMBL/GenBank/DDBJ databases">
        <authorList>
            <consortium name="Pathogen Informatics"/>
        </authorList>
    </citation>
    <scope>NUCLEOTIDE SEQUENCE [LARGE SCALE GENOMIC DNA]</scope>
</reference>
<dbReference type="Gene3D" id="3.20.20.80">
    <property type="entry name" value="Glycosidases"/>
    <property type="match status" value="1"/>
</dbReference>
<dbReference type="Pfam" id="PF02836">
    <property type="entry name" value="Glyco_hydro_2_C"/>
    <property type="match status" value="1"/>
</dbReference>
<evidence type="ECO:0000313" key="4">
    <source>
        <dbReference type="Proteomes" id="UP000270094"/>
    </source>
</evidence>
<comment type="similarity">
    <text evidence="1">Belongs to the glycosyl hydrolase 2 family.</text>
</comment>
<organism evidence="3 4">
    <name type="scientific">Strongylus vulgaris</name>
    <name type="common">Blood worm</name>
    <dbReference type="NCBI Taxonomy" id="40348"/>
    <lineage>
        <taxon>Eukaryota</taxon>
        <taxon>Metazoa</taxon>
        <taxon>Ecdysozoa</taxon>
        <taxon>Nematoda</taxon>
        <taxon>Chromadorea</taxon>
        <taxon>Rhabditida</taxon>
        <taxon>Rhabditina</taxon>
        <taxon>Rhabditomorpha</taxon>
        <taxon>Strongyloidea</taxon>
        <taxon>Strongylidae</taxon>
        <taxon>Strongylus</taxon>
    </lineage>
</organism>
<dbReference type="SUPFAM" id="SSF51445">
    <property type="entry name" value="(Trans)glycosidases"/>
    <property type="match status" value="1"/>
</dbReference>
<dbReference type="PANTHER" id="PTHR10066:SF67">
    <property type="entry name" value="BETA-GLUCURONIDASE"/>
    <property type="match status" value="1"/>
</dbReference>
<protein>
    <recommendedName>
        <fullName evidence="2">Glycoside hydrolase family 2 catalytic domain-containing protein</fullName>
    </recommendedName>
</protein>
<dbReference type="EMBL" id="UYYB01113445">
    <property type="protein sequence ID" value="VDM81549.1"/>
    <property type="molecule type" value="Genomic_DNA"/>
</dbReference>
<dbReference type="GO" id="GO:0030246">
    <property type="term" value="F:carbohydrate binding"/>
    <property type="evidence" value="ECO:0007669"/>
    <property type="project" value="TreeGrafter"/>
</dbReference>
<feature type="domain" description="Glycoside hydrolase family 2 catalytic" evidence="2">
    <location>
        <begin position="2"/>
        <end position="71"/>
    </location>
</feature>
<dbReference type="GO" id="GO:0005615">
    <property type="term" value="C:extracellular space"/>
    <property type="evidence" value="ECO:0007669"/>
    <property type="project" value="TreeGrafter"/>
</dbReference>
<dbReference type="Proteomes" id="UP000270094">
    <property type="component" value="Unassembled WGS sequence"/>
</dbReference>
<evidence type="ECO:0000256" key="1">
    <source>
        <dbReference type="ARBA" id="ARBA00007401"/>
    </source>
</evidence>
<dbReference type="InterPro" id="IPR006103">
    <property type="entry name" value="Glyco_hydro_2_cat"/>
</dbReference>
<evidence type="ECO:0000313" key="3">
    <source>
        <dbReference type="EMBL" id="VDM81549.1"/>
    </source>
</evidence>
<feature type="non-terminal residue" evidence="3">
    <location>
        <position position="85"/>
    </location>
</feature>
<dbReference type="PANTHER" id="PTHR10066">
    <property type="entry name" value="BETA-GLUCURONIDASE"/>
    <property type="match status" value="1"/>
</dbReference>
<dbReference type="GO" id="GO:0005975">
    <property type="term" value="P:carbohydrate metabolic process"/>
    <property type="evidence" value="ECO:0007669"/>
    <property type="project" value="InterPro"/>
</dbReference>
<gene>
    <name evidence="3" type="ORF">SVUK_LOCUS16547</name>
</gene>
<proteinExistence type="inferred from homology"/>
<keyword evidence="4" id="KW-1185">Reference proteome</keyword>
<dbReference type="GO" id="GO:0004566">
    <property type="term" value="F:beta-glucuronidase activity"/>
    <property type="evidence" value="ECO:0007669"/>
    <property type="project" value="TreeGrafter"/>
</dbReference>
<accession>A0A3P7JNF2</accession>
<dbReference type="AlphaFoldDB" id="A0A3P7JNF2"/>
<dbReference type="InterPro" id="IPR017853">
    <property type="entry name" value="GH"/>
</dbReference>
<dbReference type="GO" id="GO:0019391">
    <property type="term" value="P:glucuronoside catabolic process"/>
    <property type="evidence" value="ECO:0007669"/>
    <property type="project" value="TreeGrafter"/>
</dbReference>
<evidence type="ECO:0000259" key="2">
    <source>
        <dbReference type="Pfam" id="PF02836"/>
    </source>
</evidence>
<sequence length="85" mass="9927">MGQTYKSLVDRAHALDKTRPVTIVYGGPKSFVGNIPKDIDNDKTPKLVDVIYVNRYYGWYIGMGHMDWVNQSVYWDVAQWSEKWN</sequence>
<name>A0A3P7JNF2_STRVU</name>